<reference evidence="3" key="1">
    <citation type="submission" date="2015-07" db="EMBL/GenBank/DDBJ databases">
        <title>Fjat-14205 dsm 2895.</title>
        <authorList>
            <person name="Liu B."/>
            <person name="Wang J."/>
            <person name="Zhu Y."/>
            <person name="Liu G."/>
            <person name="Chen Q."/>
            <person name="Chen Z."/>
            <person name="Lan J."/>
            <person name="Che J."/>
            <person name="Ge C."/>
            <person name="Shi H."/>
            <person name="Pan Z."/>
            <person name="Liu X."/>
        </authorList>
    </citation>
    <scope>NUCLEOTIDE SEQUENCE [LARGE SCALE GENOMIC DNA]</scope>
    <source>
        <strain evidence="3">DSM 25560</strain>
    </source>
</reference>
<sequence length="229" mass="26188">MYINKATLITKKINEMQEFYSEILGFSLISSSDTSFEVQIGTSSLSFRQSENMEETQYHFAFNIPSNQFKEAKKWVRTKVELLKEDGADEVFFERSNAHSVYFLDPCENVVEFIAHHDVAPLSDEEYFTSDLIVNISEMNVTTDDVLHVGETLKQLGIPVRHNEQLAENTLNFIGDHEDGTFILLGPSDRIWYFSSKKAIVSPVTLELSNHLRLIIDGEGQLTVEKIDR</sequence>
<dbReference type="InterPro" id="IPR004360">
    <property type="entry name" value="Glyas_Fos-R_dOase_dom"/>
</dbReference>
<evidence type="ECO:0000313" key="3">
    <source>
        <dbReference type="Proteomes" id="UP000050668"/>
    </source>
</evidence>
<dbReference type="Pfam" id="PF18711">
    <property type="entry name" value="TxDE"/>
    <property type="match status" value="1"/>
</dbReference>
<dbReference type="Gene3D" id="3.10.180.10">
    <property type="entry name" value="2,3-Dihydroxybiphenyl 1,2-Dioxygenase, domain 1"/>
    <property type="match status" value="1"/>
</dbReference>
<feature type="domain" description="VOC" evidence="1">
    <location>
        <begin position="2"/>
        <end position="116"/>
    </location>
</feature>
<protein>
    <recommendedName>
        <fullName evidence="1">VOC domain-containing protein</fullName>
    </recommendedName>
</protein>
<dbReference type="EMBL" id="LGRV01000003">
    <property type="protein sequence ID" value="KOS68593.1"/>
    <property type="molecule type" value="Genomic_DNA"/>
</dbReference>
<proteinExistence type="predicted"/>
<evidence type="ECO:0000313" key="2">
    <source>
        <dbReference type="EMBL" id="KOS68593.1"/>
    </source>
</evidence>
<evidence type="ECO:0000259" key="1">
    <source>
        <dbReference type="PROSITE" id="PS51819"/>
    </source>
</evidence>
<dbReference type="RefSeq" id="WP_053583430.1">
    <property type="nucleotide sequence ID" value="NZ_LGRV01000003.1"/>
</dbReference>
<dbReference type="InterPro" id="IPR040553">
    <property type="entry name" value="TxDE"/>
</dbReference>
<accession>A0ABR5K121</accession>
<dbReference type="PROSITE" id="PS51819">
    <property type="entry name" value="VOC"/>
    <property type="match status" value="1"/>
</dbReference>
<dbReference type="Proteomes" id="UP000050668">
    <property type="component" value="Unassembled WGS sequence"/>
</dbReference>
<keyword evidence="3" id="KW-1185">Reference proteome</keyword>
<dbReference type="Pfam" id="PF00903">
    <property type="entry name" value="Glyoxalase"/>
    <property type="match status" value="1"/>
</dbReference>
<dbReference type="InterPro" id="IPR037523">
    <property type="entry name" value="VOC_core"/>
</dbReference>
<dbReference type="InterPro" id="IPR029068">
    <property type="entry name" value="Glyas_Bleomycin-R_OHBP_Dase"/>
</dbReference>
<gene>
    <name evidence="2" type="ORF">AEA09_08555</name>
</gene>
<organism evidence="2 3">
    <name type="scientific">Lysinibacillus contaminans</name>
    <dbReference type="NCBI Taxonomy" id="1293441"/>
    <lineage>
        <taxon>Bacteria</taxon>
        <taxon>Bacillati</taxon>
        <taxon>Bacillota</taxon>
        <taxon>Bacilli</taxon>
        <taxon>Bacillales</taxon>
        <taxon>Bacillaceae</taxon>
        <taxon>Lysinibacillus</taxon>
    </lineage>
</organism>
<comment type="caution">
    <text evidence="2">The sequence shown here is derived from an EMBL/GenBank/DDBJ whole genome shotgun (WGS) entry which is preliminary data.</text>
</comment>
<dbReference type="SUPFAM" id="SSF54593">
    <property type="entry name" value="Glyoxalase/Bleomycin resistance protein/Dihydroxybiphenyl dioxygenase"/>
    <property type="match status" value="1"/>
</dbReference>
<name>A0ABR5K121_9BACI</name>